<dbReference type="Proteomes" id="UP001148737">
    <property type="component" value="Unassembled WGS sequence"/>
</dbReference>
<sequence>MPATIDGNNGIVLRRKKPIAAWRLAIIFACIGMGLFLSLLDATVVATMLVDISQEFQDFKTSSWVVLAYTLTEVETIKTGFAVAMARLSDALGRKTIVVASFAIFLAASMGCAASANLDQLVGFRNHSAPTDLTYGGSWTEDILWLEPDISCTRNNLSMHLKVSAKTSTNTTAYTELFDDGGFASLGAVNVVQGWPMLNYSQPDVKFLSRKSAQMHNVLAAMLFNLTDAKNAKYGINVTAGASYPVDSLGFSVSRKLEFQTFDFDGKYIGAFYNSTYVNGTLKINGSAVANPNDYPRELGYTLFLDASKWCEGRFNTDATPPRQSNVICGQMFGIPERTDNGETLLRDPGSKWKMPINTCAGALKASIRTVSFASNGSSSLELVKVTASKEKSYASAKEYPVWAYEDFGQYQKTPNASTIPLWGLVDSSYSGTLGYNFIQSPFFYLPQISEYAYGSNGAPYDMSAAAAAPLGILRIAMQGVNSGGAGSSYTGSESVALSNKWRLLSEKTGSQAAALRLIWTDLMANAVLGTNGGFSPPAQDGHASDDFGQRTVVPFKRRIVYDMRYAIPAIIALAVWAALLLGALVMTCVRPGMYTRLRHMLNDTCVGRVATNHMQDRKPLSRASTKEWQKNAGGVQIVLGESELPSVDDETPLVDSAPTKLGGNVESFPMVPQK</sequence>
<protein>
    <submittedName>
        <fullName evidence="1">Uncharacterized protein</fullName>
    </submittedName>
</protein>
<evidence type="ECO:0000313" key="2">
    <source>
        <dbReference type="Proteomes" id="UP001148737"/>
    </source>
</evidence>
<comment type="caution">
    <text evidence="1">The sequence shown here is derived from an EMBL/GenBank/DDBJ whole genome shotgun (WGS) entry which is preliminary data.</text>
</comment>
<organism evidence="1 2">
    <name type="scientific">Lecanicillium saksenae</name>
    <dbReference type="NCBI Taxonomy" id="468837"/>
    <lineage>
        <taxon>Eukaryota</taxon>
        <taxon>Fungi</taxon>
        <taxon>Dikarya</taxon>
        <taxon>Ascomycota</taxon>
        <taxon>Pezizomycotina</taxon>
        <taxon>Sordariomycetes</taxon>
        <taxon>Hypocreomycetidae</taxon>
        <taxon>Hypocreales</taxon>
        <taxon>Cordycipitaceae</taxon>
        <taxon>Lecanicillium</taxon>
    </lineage>
</organism>
<evidence type="ECO:0000313" key="1">
    <source>
        <dbReference type="EMBL" id="KAJ3475371.1"/>
    </source>
</evidence>
<name>A0ACC1QHQ8_9HYPO</name>
<gene>
    <name evidence="1" type="ORF">NLG97_g9483</name>
</gene>
<proteinExistence type="predicted"/>
<dbReference type="EMBL" id="JANAKD010001972">
    <property type="protein sequence ID" value="KAJ3475371.1"/>
    <property type="molecule type" value="Genomic_DNA"/>
</dbReference>
<reference evidence="1" key="1">
    <citation type="submission" date="2022-07" db="EMBL/GenBank/DDBJ databases">
        <title>Genome Sequence of Lecanicillium saksenae.</title>
        <authorList>
            <person name="Buettner E."/>
        </authorList>
    </citation>
    <scope>NUCLEOTIDE SEQUENCE</scope>
    <source>
        <strain evidence="1">VT-O1</strain>
    </source>
</reference>
<keyword evidence="2" id="KW-1185">Reference proteome</keyword>
<accession>A0ACC1QHQ8</accession>